<protein>
    <recommendedName>
        <fullName evidence="3">Histidine kinase</fullName>
    </recommendedName>
</protein>
<organism evidence="1 2">
    <name type="scientific">Glutamicibacter nicotianae</name>
    <name type="common">Arthrobacter nicotianae</name>
    <dbReference type="NCBI Taxonomy" id="37929"/>
    <lineage>
        <taxon>Bacteria</taxon>
        <taxon>Bacillati</taxon>
        <taxon>Actinomycetota</taxon>
        <taxon>Actinomycetes</taxon>
        <taxon>Micrococcales</taxon>
        <taxon>Micrococcaceae</taxon>
        <taxon>Glutamicibacter</taxon>
    </lineage>
</organism>
<dbReference type="InterPro" id="IPR021408">
    <property type="entry name" value="DUF3046"/>
</dbReference>
<dbReference type="Proteomes" id="UP000316242">
    <property type="component" value="Unassembled WGS sequence"/>
</dbReference>
<accession>A0ABQ0RLD3</accession>
<dbReference type="Pfam" id="PF11248">
    <property type="entry name" value="DUF3046"/>
    <property type="match status" value="1"/>
</dbReference>
<dbReference type="RefSeq" id="WP_223308912.1">
    <property type="nucleotide sequence ID" value="NZ_CP059853.1"/>
</dbReference>
<evidence type="ECO:0000313" key="2">
    <source>
        <dbReference type="Proteomes" id="UP000316242"/>
    </source>
</evidence>
<dbReference type="EMBL" id="BJNE01000006">
    <property type="protein sequence ID" value="GEC12631.1"/>
    <property type="molecule type" value="Genomic_DNA"/>
</dbReference>
<evidence type="ECO:0008006" key="3">
    <source>
        <dbReference type="Google" id="ProtNLM"/>
    </source>
</evidence>
<name>A0ABQ0RLD3_GLUNI</name>
<evidence type="ECO:0000313" key="1">
    <source>
        <dbReference type="EMBL" id="GEC12631.1"/>
    </source>
</evidence>
<gene>
    <name evidence="1" type="ORF">ANI01nite_18340</name>
</gene>
<reference evidence="1 2" key="1">
    <citation type="submission" date="2019-06" db="EMBL/GenBank/DDBJ databases">
        <title>Whole genome shotgun sequence of Glutamicibacter nicotianae NBRC 14234.</title>
        <authorList>
            <person name="Hosoyama A."/>
            <person name="Uohara A."/>
            <person name="Ohji S."/>
            <person name="Ichikawa N."/>
        </authorList>
    </citation>
    <scope>NUCLEOTIDE SEQUENCE [LARGE SCALE GENOMIC DNA]</scope>
    <source>
        <strain evidence="1 2">NBRC 14234</strain>
    </source>
</reference>
<proteinExistence type="predicted"/>
<comment type="caution">
    <text evidence="1">The sequence shown here is derived from an EMBL/GenBank/DDBJ whole genome shotgun (WGS) entry which is preliminary data.</text>
</comment>
<keyword evidence="2" id="KW-1185">Reference proteome</keyword>
<sequence length="87" mass="9985">MRGLLAFAWENYQVKISDFWRNMENEFGPRYSRVLADSMALTELGSLTAAQALDRGIKPKQIWEALCRAQDVPAERWLGVDIEPKQS</sequence>